<name>A0ABV6UVQ2_9ACTN</name>
<keyword evidence="1" id="KW-0843">Virulence</keyword>
<organism evidence="4 5">
    <name type="scientific">Streptacidiphilus cavernicola</name>
    <dbReference type="NCBI Taxonomy" id="3342716"/>
    <lineage>
        <taxon>Bacteria</taxon>
        <taxon>Bacillati</taxon>
        <taxon>Actinomycetota</taxon>
        <taxon>Actinomycetes</taxon>
        <taxon>Kitasatosporales</taxon>
        <taxon>Streptomycetaceae</taxon>
        <taxon>Streptacidiphilus</taxon>
    </lineage>
</organism>
<comment type="similarity">
    <text evidence="2">Belongs to the TULIP P47 family.</text>
</comment>
<comment type="caution">
    <text evidence="4">The sequence shown here is derived from an EMBL/GenBank/DDBJ whole genome shotgun (WGS) entry which is preliminary data.</text>
</comment>
<proteinExistence type="inferred from homology"/>
<evidence type="ECO:0000313" key="5">
    <source>
        <dbReference type="Proteomes" id="UP001592528"/>
    </source>
</evidence>
<dbReference type="RefSeq" id="WP_030261514.1">
    <property type="nucleotide sequence ID" value="NZ_JBHEZZ010000022.1"/>
</dbReference>
<reference evidence="4 5" key="1">
    <citation type="submission" date="2024-09" db="EMBL/GenBank/DDBJ databases">
        <authorList>
            <person name="Lee S.D."/>
        </authorList>
    </citation>
    <scope>NUCLEOTIDE SEQUENCE [LARGE SCALE GENOMIC DNA]</scope>
    <source>
        <strain evidence="4 5">N1-5</strain>
    </source>
</reference>
<protein>
    <submittedName>
        <fullName evidence="4">TULIP family P47-like protein</fullName>
    </submittedName>
</protein>
<dbReference type="EMBL" id="JBHEZZ010000022">
    <property type="protein sequence ID" value="MFC1405550.1"/>
    <property type="molecule type" value="Genomic_DNA"/>
</dbReference>
<evidence type="ECO:0000256" key="2">
    <source>
        <dbReference type="ARBA" id="ARBA00035010"/>
    </source>
</evidence>
<evidence type="ECO:0000256" key="1">
    <source>
        <dbReference type="ARBA" id="ARBA00023026"/>
    </source>
</evidence>
<feature type="domain" description="Protein OrfX2/OrfX3/P47" evidence="3">
    <location>
        <begin position="4"/>
        <end position="399"/>
    </location>
</feature>
<keyword evidence="5" id="KW-1185">Reference proteome</keyword>
<dbReference type="InterPro" id="IPR010567">
    <property type="entry name" value="OrfX2/OrfX3/P47"/>
</dbReference>
<dbReference type="Pfam" id="PF06597">
    <property type="entry name" value="Clostridium_P47"/>
    <property type="match status" value="1"/>
</dbReference>
<evidence type="ECO:0000259" key="3">
    <source>
        <dbReference type="Pfam" id="PF06597"/>
    </source>
</evidence>
<sequence length="429" mass="44225">MNIYGWDTVTALSVDEVNKSLEANRSKLIQEFKVSGQTLSGTYTLQGIFGAWRIVQGGSGNLLRLEVPLTAGTIQAAGGKPIDVAGADTVVDVSLDLLPAAAGNAQNLVFALHKAAQFGDTPQPGAVTPVAFNAPAAVSAALGPVGTRLVLDAVAQALAADAAAVSYVFASVNLVPPSANSWLTPVRSAYVYQEVVGGGAYLAILSTLTARDTSQLQHSVDPELFAGGGNAAFAISQDVFLADVVAPVLPQAFGGGSNAGCFGYDAGRHLITAAHSFGCSQVKAGAIWYTPNVTSLKIGVVGGSLAMSVNGNCDLKAEISMDWWITSQYPLRFDPATQRISFAGDPNSRSGHTTHIPWWYLAGGIFAEAVTQVVVSVISDSLSSDLSSRLGSVGLANIAAQTVAWQGMRQFAVTSARLDGALLLSGNAA</sequence>
<dbReference type="Proteomes" id="UP001592528">
    <property type="component" value="Unassembled WGS sequence"/>
</dbReference>
<accession>A0ABV6UVQ2</accession>
<evidence type="ECO:0000313" key="4">
    <source>
        <dbReference type="EMBL" id="MFC1405550.1"/>
    </source>
</evidence>
<gene>
    <name evidence="4" type="ORF">ACEZDJ_30110</name>
</gene>